<reference evidence="10 11" key="1">
    <citation type="submission" date="2020-11" db="EMBL/GenBank/DDBJ databases">
        <title>Fusibacter basophilias sp. nov.</title>
        <authorList>
            <person name="Qiu D."/>
        </authorList>
    </citation>
    <scope>NUCLEOTIDE SEQUENCE [LARGE SCALE GENOMIC DNA]</scope>
    <source>
        <strain evidence="10 11">Q10-2</strain>
    </source>
</reference>
<evidence type="ECO:0000256" key="6">
    <source>
        <dbReference type="ARBA" id="ARBA00023136"/>
    </source>
</evidence>
<proteinExistence type="inferred from homology"/>
<accession>A0ABR9ZVC0</accession>
<evidence type="ECO:0000256" key="5">
    <source>
        <dbReference type="ARBA" id="ARBA00022989"/>
    </source>
</evidence>
<dbReference type="EMBL" id="JADKNH010000009">
    <property type="protein sequence ID" value="MBF4694404.1"/>
    <property type="molecule type" value="Genomic_DNA"/>
</dbReference>
<dbReference type="Pfam" id="PF00361">
    <property type="entry name" value="Proton_antipo_M"/>
    <property type="match status" value="1"/>
</dbReference>
<feature type="domain" description="NADH:quinone oxidoreductase/Mrp antiporter transmembrane" evidence="9">
    <location>
        <begin position="134"/>
        <end position="426"/>
    </location>
</feature>
<keyword evidence="6 8" id="KW-0472">Membrane</keyword>
<dbReference type="PANTHER" id="PTHR42703:SF1">
    <property type="entry name" value="NA(+)_H(+) ANTIPORTER SUBUNIT D1"/>
    <property type="match status" value="1"/>
</dbReference>
<feature type="transmembrane region" description="Helical" evidence="8">
    <location>
        <begin position="276"/>
        <end position="300"/>
    </location>
</feature>
<feature type="transmembrane region" description="Helical" evidence="8">
    <location>
        <begin position="249"/>
        <end position="270"/>
    </location>
</feature>
<comment type="subcellular location">
    <subcellularLocation>
        <location evidence="1">Cell membrane</location>
        <topology evidence="1">Multi-pass membrane protein</topology>
    </subcellularLocation>
    <subcellularLocation>
        <location evidence="7">Membrane</location>
        <topology evidence="7">Multi-pass membrane protein</topology>
    </subcellularLocation>
</comment>
<comment type="similarity">
    <text evidence="2">Belongs to the CPA3 antiporters (TC 2.A.63) subunit D family.</text>
</comment>
<evidence type="ECO:0000256" key="7">
    <source>
        <dbReference type="RuleBase" id="RU000320"/>
    </source>
</evidence>
<protein>
    <recommendedName>
        <fullName evidence="9">NADH:quinone oxidoreductase/Mrp antiporter transmembrane domain-containing protein</fullName>
    </recommendedName>
</protein>
<feature type="transmembrane region" description="Helical" evidence="8">
    <location>
        <begin position="6"/>
        <end position="26"/>
    </location>
</feature>
<evidence type="ECO:0000256" key="2">
    <source>
        <dbReference type="ARBA" id="ARBA00005346"/>
    </source>
</evidence>
<gene>
    <name evidence="10" type="ORF">ISU02_14940</name>
</gene>
<keyword evidence="11" id="KW-1185">Reference proteome</keyword>
<feature type="transmembrane region" description="Helical" evidence="8">
    <location>
        <begin position="82"/>
        <end position="101"/>
    </location>
</feature>
<feature type="transmembrane region" description="Helical" evidence="8">
    <location>
        <begin position="462"/>
        <end position="486"/>
    </location>
</feature>
<dbReference type="InterPro" id="IPR003918">
    <property type="entry name" value="NADH_UbQ_OxRdtase"/>
</dbReference>
<evidence type="ECO:0000256" key="3">
    <source>
        <dbReference type="ARBA" id="ARBA00022475"/>
    </source>
</evidence>
<keyword evidence="3" id="KW-1003">Cell membrane</keyword>
<feature type="transmembrane region" description="Helical" evidence="8">
    <location>
        <begin position="38"/>
        <end position="62"/>
    </location>
</feature>
<evidence type="ECO:0000313" key="10">
    <source>
        <dbReference type="EMBL" id="MBF4694404.1"/>
    </source>
</evidence>
<evidence type="ECO:0000256" key="1">
    <source>
        <dbReference type="ARBA" id="ARBA00004651"/>
    </source>
</evidence>
<dbReference type="InterPro" id="IPR050586">
    <property type="entry name" value="CPA3_Na-H_Antiporter_D"/>
</dbReference>
<feature type="transmembrane region" description="Helical" evidence="8">
    <location>
        <begin position="416"/>
        <end position="442"/>
    </location>
</feature>
<evidence type="ECO:0000313" key="11">
    <source>
        <dbReference type="Proteomes" id="UP000614200"/>
    </source>
</evidence>
<dbReference type="RefSeq" id="WP_194702646.1">
    <property type="nucleotide sequence ID" value="NZ_JADKNH010000009.1"/>
</dbReference>
<feature type="transmembrane region" description="Helical" evidence="8">
    <location>
        <begin position="321"/>
        <end position="342"/>
    </location>
</feature>
<sequence length="492" mass="53961">MQNLIKLIPLASIMILMLFAFVIPLLKKKKHVYKLTLVIMSLVTVINLIHVVYIALNGGYLFDVGHFPAPFGIVLRIGEVESGIGLLFCFINLMVLWYSYFSLEKEIKSNRIGFFHTLDFLLLASLLGIVFTYDIFNGFVFLEVSTLAACGIIVVKDKKANIKAAIKYLILSSLGSGLVLMGIAFVYSISGHLSMSYIHEALIQNAEGKHNLILISMILFTVGLGIKGAMFPLHIWLPDAHSSAPSPSSAILSALVIKAPIIFLIKVYYLVYGTTILSGTVVLDLVLFLGVLGMIFGSLFARSQKELKRMIAYSSVAQMGYIFFGIGLGNKLGLIMAIYHIIAHAVTKACLFLSAGSFIEQTGYKTIDEFKGIGKEMPVTLGIFTISSLSMIGIPIFPGFISKWNLAMASIESGKILLLFVLIASSLLNAVYYFPIIINGYFGEDNLVGKVFNSKIRPVRTLLPLIILSVVMVLAGLFSGFIIEFIGRGIYI</sequence>
<keyword evidence="5 8" id="KW-1133">Transmembrane helix</keyword>
<dbReference type="PRINTS" id="PR01437">
    <property type="entry name" value="NUOXDRDTASE4"/>
</dbReference>
<name>A0ABR9ZVC0_9FIRM</name>
<feature type="transmembrane region" description="Helical" evidence="8">
    <location>
        <begin position="381"/>
        <end position="404"/>
    </location>
</feature>
<keyword evidence="4 7" id="KW-0812">Transmembrane</keyword>
<evidence type="ECO:0000256" key="4">
    <source>
        <dbReference type="ARBA" id="ARBA00022692"/>
    </source>
</evidence>
<feature type="transmembrane region" description="Helical" evidence="8">
    <location>
        <begin position="139"/>
        <end position="156"/>
    </location>
</feature>
<dbReference type="Proteomes" id="UP000614200">
    <property type="component" value="Unassembled WGS sequence"/>
</dbReference>
<evidence type="ECO:0000259" key="9">
    <source>
        <dbReference type="Pfam" id="PF00361"/>
    </source>
</evidence>
<feature type="transmembrane region" description="Helical" evidence="8">
    <location>
        <begin position="168"/>
        <end position="190"/>
    </location>
</feature>
<comment type="caution">
    <text evidence="10">The sequence shown here is derived from an EMBL/GenBank/DDBJ whole genome shotgun (WGS) entry which is preliminary data.</text>
</comment>
<feature type="transmembrane region" description="Helical" evidence="8">
    <location>
        <begin position="113"/>
        <end position="133"/>
    </location>
</feature>
<evidence type="ECO:0000256" key="8">
    <source>
        <dbReference type="SAM" id="Phobius"/>
    </source>
</evidence>
<feature type="transmembrane region" description="Helical" evidence="8">
    <location>
        <begin position="210"/>
        <end position="237"/>
    </location>
</feature>
<dbReference type="PANTHER" id="PTHR42703">
    <property type="entry name" value="NADH DEHYDROGENASE"/>
    <property type="match status" value="1"/>
</dbReference>
<organism evidence="10 11">
    <name type="scientific">Fusibacter ferrireducens</name>
    <dbReference type="NCBI Taxonomy" id="2785058"/>
    <lineage>
        <taxon>Bacteria</taxon>
        <taxon>Bacillati</taxon>
        <taxon>Bacillota</taxon>
        <taxon>Clostridia</taxon>
        <taxon>Eubacteriales</taxon>
        <taxon>Eubacteriales Family XII. Incertae Sedis</taxon>
        <taxon>Fusibacter</taxon>
    </lineage>
</organism>
<dbReference type="InterPro" id="IPR001750">
    <property type="entry name" value="ND/Mrp_TM"/>
</dbReference>